<dbReference type="Pfam" id="PF06035">
    <property type="entry name" value="Peptidase_C93"/>
    <property type="match status" value="1"/>
</dbReference>
<organism evidence="1 2">
    <name type="scientific">Mesorhizobium newzealandense</name>
    <dbReference type="NCBI Taxonomy" id="1300302"/>
    <lineage>
        <taxon>Bacteria</taxon>
        <taxon>Pseudomonadati</taxon>
        <taxon>Pseudomonadota</taxon>
        <taxon>Alphaproteobacteria</taxon>
        <taxon>Hyphomicrobiales</taxon>
        <taxon>Phyllobacteriaceae</taxon>
        <taxon>Mesorhizobium</taxon>
    </lineage>
</organism>
<dbReference type="Proteomes" id="UP001597405">
    <property type="component" value="Unassembled WGS sequence"/>
</dbReference>
<comment type="caution">
    <text evidence="1">The sequence shown here is derived from an EMBL/GenBank/DDBJ whole genome shotgun (WGS) entry which is preliminary data.</text>
</comment>
<accession>A0ABW4UPS6</accession>
<evidence type="ECO:0000313" key="2">
    <source>
        <dbReference type="Proteomes" id="UP001597405"/>
    </source>
</evidence>
<reference evidence="2" key="1">
    <citation type="journal article" date="2019" name="Int. J. Syst. Evol. Microbiol.">
        <title>The Global Catalogue of Microorganisms (GCM) 10K type strain sequencing project: providing services to taxonomists for standard genome sequencing and annotation.</title>
        <authorList>
            <consortium name="The Broad Institute Genomics Platform"/>
            <consortium name="The Broad Institute Genome Sequencing Center for Infectious Disease"/>
            <person name="Wu L."/>
            <person name="Ma J."/>
        </authorList>
    </citation>
    <scope>NUCLEOTIDE SEQUENCE [LARGE SCALE GENOMIC DNA]</scope>
    <source>
        <strain evidence="2">CGMCC 1.16225</strain>
    </source>
</reference>
<dbReference type="Gene3D" id="3.10.620.30">
    <property type="match status" value="1"/>
</dbReference>
<proteinExistence type="predicted"/>
<evidence type="ECO:0000313" key="1">
    <source>
        <dbReference type="EMBL" id="MFD1987599.1"/>
    </source>
</evidence>
<dbReference type="InterPro" id="IPR010319">
    <property type="entry name" value="Transglutaminase-like_Cys_pept"/>
</dbReference>
<dbReference type="PANTHER" id="PTHR39327:SF1">
    <property type="entry name" value="BLR5470 PROTEIN"/>
    <property type="match status" value="1"/>
</dbReference>
<dbReference type="EMBL" id="JBHUGZ010000030">
    <property type="protein sequence ID" value="MFD1987599.1"/>
    <property type="molecule type" value="Genomic_DNA"/>
</dbReference>
<dbReference type="RefSeq" id="WP_379105738.1">
    <property type="nucleotide sequence ID" value="NZ_JBHUGZ010000030.1"/>
</dbReference>
<protein>
    <submittedName>
        <fullName evidence="1">Transglutaminase-like cysteine peptidase</fullName>
    </submittedName>
</protein>
<dbReference type="PANTHER" id="PTHR39327">
    <property type="match status" value="1"/>
</dbReference>
<name>A0ABW4UPS6_9HYPH</name>
<gene>
    <name evidence="1" type="ORF">ACFSOZ_34840</name>
</gene>
<sequence>MNTIHIRKLLSLQLPGLPFAHGRSTSFLVAVVVLAMRHFPGVLTSSFLLGFVSLIGATSLQASPAAAQSTLFKSRSTQSSTEGLRSATVGASTSVPYGWVDFCHRRPKECKVRALPAANVKLTAQNLRILKRINQKANSSIKPVSNFDHWGTMADHWDYPVDGKGDCKIYALYKRKLLQEAGFPRQALLMTVVRDLDNEGHTILTVKTDKGDLVLDNLVNEIRPWNATGYYFLKRQSQQNPNTWVSINQRGGTSKRLSPS</sequence>
<keyword evidence="2" id="KW-1185">Reference proteome</keyword>